<dbReference type="GO" id="GO:0035556">
    <property type="term" value="P:intracellular signal transduction"/>
    <property type="evidence" value="ECO:0007669"/>
    <property type="project" value="TreeGrafter"/>
</dbReference>
<evidence type="ECO:0000256" key="7">
    <source>
        <dbReference type="ARBA" id="ARBA00047899"/>
    </source>
</evidence>
<dbReference type="InterPro" id="IPR024604">
    <property type="entry name" value="GSG2_C"/>
</dbReference>
<evidence type="ECO:0000256" key="4">
    <source>
        <dbReference type="ARBA" id="ARBA00022741"/>
    </source>
</evidence>
<keyword evidence="6 9" id="KW-0067">ATP-binding</keyword>
<dbReference type="EC" id="2.7.11.1" evidence="1"/>
<dbReference type="PANTHER" id="PTHR24419">
    <property type="entry name" value="INTERLEUKIN-1 RECEPTOR-ASSOCIATED KINASE"/>
    <property type="match status" value="1"/>
</dbReference>
<comment type="catalytic activity">
    <reaction evidence="7">
        <text>L-threonyl-[protein] + ATP = O-phospho-L-threonyl-[protein] + ADP + H(+)</text>
        <dbReference type="Rhea" id="RHEA:46608"/>
        <dbReference type="Rhea" id="RHEA-COMP:11060"/>
        <dbReference type="Rhea" id="RHEA-COMP:11605"/>
        <dbReference type="ChEBI" id="CHEBI:15378"/>
        <dbReference type="ChEBI" id="CHEBI:30013"/>
        <dbReference type="ChEBI" id="CHEBI:30616"/>
        <dbReference type="ChEBI" id="CHEBI:61977"/>
        <dbReference type="ChEBI" id="CHEBI:456216"/>
        <dbReference type="EC" id="2.7.11.1"/>
    </reaction>
</comment>
<evidence type="ECO:0000256" key="3">
    <source>
        <dbReference type="ARBA" id="ARBA00022679"/>
    </source>
</evidence>
<evidence type="ECO:0000256" key="8">
    <source>
        <dbReference type="ARBA" id="ARBA00048679"/>
    </source>
</evidence>
<dbReference type="InterPro" id="IPR017441">
    <property type="entry name" value="Protein_kinase_ATP_BS"/>
</dbReference>
<evidence type="ECO:0000256" key="1">
    <source>
        <dbReference type="ARBA" id="ARBA00012513"/>
    </source>
</evidence>
<evidence type="ECO:0000313" key="12">
    <source>
        <dbReference type="WBParaSite" id="ACRNAN_Path_1123.g4338.t1"/>
    </source>
</evidence>
<name>A0A914BVZ2_9BILA</name>
<evidence type="ECO:0000256" key="6">
    <source>
        <dbReference type="ARBA" id="ARBA00022840"/>
    </source>
</evidence>
<feature type="domain" description="Protein kinase" evidence="10">
    <location>
        <begin position="429"/>
        <end position="798"/>
    </location>
</feature>
<protein>
    <recommendedName>
        <fullName evidence="1">non-specific serine/threonine protein kinase</fullName>
        <ecNumber evidence="1">2.7.11.1</ecNumber>
    </recommendedName>
</protein>
<proteinExistence type="predicted"/>
<dbReference type="Gene3D" id="3.30.200.20">
    <property type="entry name" value="Phosphorylase Kinase, domain 1"/>
    <property type="match status" value="1"/>
</dbReference>
<keyword evidence="3" id="KW-0808">Transferase</keyword>
<dbReference type="InterPro" id="IPR000719">
    <property type="entry name" value="Prot_kinase_dom"/>
</dbReference>
<feature type="binding site" evidence="9">
    <location>
        <position position="456"/>
    </location>
    <ligand>
        <name>ATP</name>
        <dbReference type="ChEBI" id="CHEBI:30616"/>
    </ligand>
</feature>
<dbReference type="GO" id="GO:0005634">
    <property type="term" value="C:nucleus"/>
    <property type="evidence" value="ECO:0007669"/>
    <property type="project" value="TreeGrafter"/>
</dbReference>
<dbReference type="PANTHER" id="PTHR24419:SF18">
    <property type="entry name" value="SERINE_THREONINE-PROTEIN KINASE HASPIN"/>
    <property type="match status" value="1"/>
</dbReference>
<dbReference type="PROSITE" id="PS00107">
    <property type="entry name" value="PROTEIN_KINASE_ATP"/>
    <property type="match status" value="1"/>
</dbReference>
<accession>A0A914BVZ2</accession>
<comment type="catalytic activity">
    <reaction evidence="8">
        <text>L-seryl-[protein] + ATP = O-phospho-L-seryl-[protein] + ADP + H(+)</text>
        <dbReference type="Rhea" id="RHEA:17989"/>
        <dbReference type="Rhea" id="RHEA-COMP:9863"/>
        <dbReference type="Rhea" id="RHEA-COMP:11604"/>
        <dbReference type="ChEBI" id="CHEBI:15378"/>
        <dbReference type="ChEBI" id="CHEBI:29999"/>
        <dbReference type="ChEBI" id="CHEBI:30616"/>
        <dbReference type="ChEBI" id="CHEBI:83421"/>
        <dbReference type="ChEBI" id="CHEBI:456216"/>
        <dbReference type="EC" id="2.7.11.1"/>
    </reaction>
</comment>
<reference evidence="12" key="1">
    <citation type="submission" date="2022-11" db="UniProtKB">
        <authorList>
            <consortium name="WormBaseParasite"/>
        </authorList>
    </citation>
    <scope>IDENTIFICATION</scope>
</reference>
<organism evidence="11 12">
    <name type="scientific">Acrobeloides nanus</name>
    <dbReference type="NCBI Taxonomy" id="290746"/>
    <lineage>
        <taxon>Eukaryota</taxon>
        <taxon>Metazoa</taxon>
        <taxon>Ecdysozoa</taxon>
        <taxon>Nematoda</taxon>
        <taxon>Chromadorea</taxon>
        <taxon>Rhabditida</taxon>
        <taxon>Tylenchina</taxon>
        <taxon>Cephalobomorpha</taxon>
        <taxon>Cephaloboidea</taxon>
        <taxon>Cephalobidae</taxon>
        <taxon>Acrobeloides</taxon>
    </lineage>
</organism>
<keyword evidence="5" id="KW-0418">Kinase</keyword>
<dbReference type="GO" id="GO:0072354">
    <property type="term" value="F:histone H3T3 kinase activity"/>
    <property type="evidence" value="ECO:0007669"/>
    <property type="project" value="TreeGrafter"/>
</dbReference>
<dbReference type="PROSITE" id="PS50011">
    <property type="entry name" value="PROTEIN_KINASE_DOM"/>
    <property type="match status" value="1"/>
</dbReference>
<evidence type="ECO:0000259" key="10">
    <source>
        <dbReference type="PROSITE" id="PS50011"/>
    </source>
</evidence>
<evidence type="ECO:0000256" key="5">
    <source>
        <dbReference type="ARBA" id="ARBA00022777"/>
    </source>
</evidence>
<evidence type="ECO:0000256" key="9">
    <source>
        <dbReference type="PROSITE-ProRule" id="PRU10141"/>
    </source>
</evidence>
<dbReference type="GO" id="GO:0005737">
    <property type="term" value="C:cytoplasm"/>
    <property type="evidence" value="ECO:0007669"/>
    <property type="project" value="TreeGrafter"/>
</dbReference>
<dbReference type="InterPro" id="IPR011009">
    <property type="entry name" value="Kinase-like_dom_sf"/>
</dbReference>
<sequence>MVITARKFDRKWRTRPSNIISKIVTDGDDPDEYLPKWDRMLKCEKKTKNIHVMKTPQRLLEELLVRDINEADDYELEIVPTKYQSNLLDPHGKMGYFPVEKNQELPMILDLDETFNDSWNTPPGRKLSRISEESNITIRRRTTLTSRPSTSANFSLIEEIYEEDEVNETLRPNLSESIKDINTIFNESCNSVIERKQSSVNEETTAIQKQDDTMEESSEIIEEELENVLNISAGRKSTFSEAPSTSIQRTPNIEKSRRINEEGMEIIEELLDILNTPMERKPSIKPCSTIKRSPILEESSTLEGDSERNTVEEEQIVDILSVEVGRKTSFNDILSISTQRPSTLEKSRSMLRENTGRSEASLFDVLNTPDEKKSRISVVPSTAIQSPSVDEESRILDENQSDKRPLDILLHFCNQSRIYRWCELPETIYSSAVKLGEGAYGEVFESDWDGEKVALKIMPFQDDLIAPYSGLVNEDYLKKPEDVIIELRLTKELSDLRETAYDKDGAAQMTPNFVRLVKTHVVQGHYPDELLRAWDEYKKKNKRNKKKESCNDRPDEYSAEDRLFIIFALSKGGEDLDNFKVKGEEEGMSIFSQVALSLHVAEKMLQFEHRDLHVSNILVTRDENFQELRYLIDGTEIFLKTHGIKVDIIDYTYSRIFVDGDYIYADLKNDVELFCQPGRDEGGIYQAEIYRKMREYNENEWKKFHPKTNVFWLHYLVWNLFLVKPRSIVTGMKGDRKLELEKIFDEKKLCTEFSSTTVLLNEPQICLLLEDYAIKGNSNKENIPIIKVPGLKRKHGIMTSIFGKKSSEPLKLASNGIVTRYHLTDTSMDFAIDVYEDKKACKNRDEIKQSFFVKIGQFPSQIDPSSAKFELVEAASGDCYFLFSCIKLDNLNQNWKEFQTTQGTLDKCSI</sequence>
<dbReference type="SMART" id="SM01331">
    <property type="entry name" value="DUF3635"/>
    <property type="match status" value="1"/>
</dbReference>
<dbReference type="GO" id="GO:0005524">
    <property type="term" value="F:ATP binding"/>
    <property type="evidence" value="ECO:0007669"/>
    <property type="project" value="UniProtKB-UniRule"/>
</dbReference>
<dbReference type="AlphaFoldDB" id="A0A914BVZ2"/>
<dbReference type="Proteomes" id="UP000887540">
    <property type="component" value="Unplaced"/>
</dbReference>
<keyword evidence="11" id="KW-1185">Reference proteome</keyword>
<dbReference type="GO" id="GO:0000278">
    <property type="term" value="P:mitotic cell cycle"/>
    <property type="evidence" value="ECO:0007669"/>
    <property type="project" value="TreeGrafter"/>
</dbReference>
<evidence type="ECO:0000313" key="11">
    <source>
        <dbReference type="Proteomes" id="UP000887540"/>
    </source>
</evidence>
<dbReference type="Pfam" id="PF12330">
    <property type="entry name" value="Haspin_kinase"/>
    <property type="match status" value="1"/>
</dbReference>
<dbReference type="WBParaSite" id="ACRNAN_Path_1123.g4338.t1">
    <property type="protein sequence ID" value="ACRNAN_Path_1123.g4338.t1"/>
    <property type="gene ID" value="ACRNAN_Path_1123.g4338"/>
</dbReference>
<keyword evidence="2" id="KW-0723">Serine/threonine-protein kinase</keyword>
<evidence type="ECO:0000256" key="2">
    <source>
        <dbReference type="ARBA" id="ARBA00022527"/>
    </source>
</evidence>
<dbReference type="Gene3D" id="1.10.510.10">
    <property type="entry name" value="Transferase(Phosphotransferase) domain 1"/>
    <property type="match status" value="1"/>
</dbReference>
<dbReference type="SUPFAM" id="SSF56112">
    <property type="entry name" value="Protein kinase-like (PK-like)"/>
    <property type="match status" value="1"/>
</dbReference>
<keyword evidence="4 9" id="KW-0547">Nucleotide-binding</keyword>